<dbReference type="SUPFAM" id="SSF52540">
    <property type="entry name" value="P-loop containing nucleoside triphosphate hydrolases"/>
    <property type="match status" value="1"/>
</dbReference>
<evidence type="ECO:0000256" key="1">
    <source>
        <dbReference type="ARBA" id="ARBA00004651"/>
    </source>
</evidence>
<evidence type="ECO:0000313" key="12">
    <source>
        <dbReference type="Proteomes" id="UP000462066"/>
    </source>
</evidence>
<evidence type="ECO:0000313" key="11">
    <source>
        <dbReference type="EMBL" id="KAF1687602.1"/>
    </source>
</evidence>
<feature type="domain" description="ABC transmembrane type-1" evidence="10">
    <location>
        <begin position="40"/>
        <end position="327"/>
    </location>
</feature>
<keyword evidence="3" id="KW-0547">Nucleotide-binding</keyword>
<dbReference type="Proteomes" id="UP000462066">
    <property type="component" value="Unassembled WGS sequence"/>
</dbReference>
<gene>
    <name evidence="11" type="ORF">B1992_02790</name>
</gene>
<dbReference type="GO" id="GO:0034040">
    <property type="term" value="F:ATPase-coupled lipid transmembrane transporter activity"/>
    <property type="evidence" value="ECO:0007669"/>
    <property type="project" value="TreeGrafter"/>
</dbReference>
<dbReference type="InterPro" id="IPR003593">
    <property type="entry name" value="AAA+_ATPase"/>
</dbReference>
<keyword evidence="2 8" id="KW-0812">Transmembrane</keyword>
<protein>
    <submittedName>
        <fullName evidence="11">Thiol reductant ABC exporter subunit CydD</fullName>
    </submittedName>
</protein>
<feature type="compositionally biased region" description="Basic and acidic residues" evidence="7">
    <location>
        <begin position="369"/>
        <end position="386"/>
    </location>
</feature>
<evidence type="ECO:0000259" key="10">
    <source>
        <dbReference type="PROSITE" id="PS50929"/>
    </source>
</evidence>
<dbReference type="PROSITE" id="PS50929">
    <property type="entry name" value="ABC_TM1F"/>
    <property type="match status" value="1"/>
</dbReference>
<dbReference type="GO" id="GO:0140359">
    <property type="term" value="F:ABC-type transporter activity"/>
    <property type="evidence" value="ECO:0007669"/>
    <property type="project" value="InterPro"/>
</dbReference>
<proteinExistence type="predicted"/>
<feature type="domain" description="ABC transporter" evidence="9">
    <location>
        <begin position="420"/>
        <end position="630"/>
    </location>
</feature>
<keyword evidence="5 8" id="KW-1133">Transmembrane helix</keyword>
<evidence type="ECO:0000256" key="6">
    <source>
        <dbReference type="ARBA" id="ARBA00023136"/>
    </source>
</evidence>
<accession>A0A7V8K7U1</accession>
<dbReference type="EMBL" id="MWIP01000002">
    <property type="protein sequence ID" value="KAF1687602.1"/>
    <property type="molecule type" value="Genomic_DNA"/>
</dbReference>
<comment type="caution">
    <text evidence="11">The sequence shown here is derived from an EMBL/GenBank/DDBJ whole genome shotgun (WGS) entry which is preliminary data.</text>
</comment>
<dbReference type="InterPro" id="IPR036640">
    <property type="entry name" value="ABC1_TM_sf"/>
</dbReference>
<dbReference type="PANTHER" id="PTHR24221">
    <property type="entry name" value="ATP-BINDING CASSETTE SUB-FAMILY B"/>
    <property type="match status" value="1"/>
</dbReference>
<dbReference type="AlphaFoldDB" id="A0A7V8K7U1"/>
<dbReference type="Gene3D" id="1.20.1560.10">
    <property type="entry name" value="ABC transporter type 1, transmembrane domain"/>
    <property type="match status" value="1"/>
</dbReference>
<dbReference type="PANTHER" id="PTHR24221:SF261">
    <property type="entry name" value="GLUTATHIONE_L-CYSTEINE TRANSPORT SYSTEM ATP-BINDING_PERMEASE PROTEIN CYDD"/>
    <property type="match status" value="1"/>
</dbReference>
<dbReference type="InterPro" id="IPR017871">
    <property type="entry name" value="ABC_transporter-like_CS"/>
</dbReference>
<evidence type="ECO:0000256" key="4">
    <source>
        <dbReference type="ARBA" id="ARBA00022840"/>
    </source>
</evidence>
<organism evidence="11 12">
    <name type="scientific">Pseudoxanthomonas broegbernensis</name>
    <dbReference type="NCBI Taxonomy" id="83619"/>
    <lineage>
        <taxon>Bacteria</taxon>
        <taxon>Pseudomonadati</taxon>
        <taxon>Pseudomonadota</taxon>
        <taxon>Gammaproteobacteria</taxon>
        <taxon>Lysobacterales</taxon>
        <taxon>Lysobacteraceae</taxon>
        <taxon>Pseudoxanthomonas</taxon>
    </lineage>
</organism>
<dbReference type="InterPro" id="IPR011527">
    <property type="entry name" value="ABC1_TM_dom"/>
</dbReference>
<evidence type="ECO:0000259" key="9">
    <source>
        <dbReference type="PROSITE" id="PS50893"/>
    </source>
</evidence>
<evidence type="ECO:0000256" key="8">
    <source>
        <dbReference type="SAM" id="Phobius"/>
    </source>
</evidence>
<dbReference type="RefSeq" id="WP_162309931.1">
    <property type="nucleotide sequence ID" value="NZ_JACHGU010000002.1"/>
</dbReference>
<dbReference type="Pfam" id="PF00664">
    <property type="entry name" value="ABC_membrane"/>
    <property type="match status" value="1"/>
</dbReference>
<dbReference type="Gene3D" id="3.40.50.300">
    <property type="entry name" value="P-loop containing nucleotide triphosphate hydrolases"/>
    <property type="match status" value="1"/>
</dbReference>
<dbReference type="SUPFAM" id="SSF90123">
    <property type="entry name" value="ABC transporter transmembrane region"/>
    <property type="match status" value="1"/>
</dbReference>
<dbReference type="Pfam" id="PF00005">
    <property type="entry name" value="ABC_tran"/>
    <property type="match status" value="1"/>
</dbReference>
<name>A0A7V8K7U1_9GAMM</name>
<evidence type="ECO:0000256" key="2">
    <source>
        <dbReference type="ARBA" id="ARBA00022692"/>
    </source>
</evidence>
<dbReference type="SMART" id="SM00382">
    <property type="entry name" value="AAA"/>
    <property type="match status" value="1"/>
</dbReference>
<evidence type="ECO:0000256" key="5">
    <source>
        <dbReference type="ARBA" id="ARBA00022989"/>
    </source>
</evidence>
<keyword evidence="4" id="KW-0067">ATP-binding</keyword>
<dbReference type="PROSITE" id="PS00211">
    <property type="entry name" value="ABC_TRANSPORTER_1"/>
    <property type="match status" value="1"/>
</dbReference>
<dbReference type="InterPro" id="IPR003439">
    <property type="entry name" value="ABC_transporter-like_ATP-bd"/>
</dbReference>
<dbReference type="GO" id="GO:0016887">
    <property type="term" value="F:ATP hydrolysis activity"/>
    <property type="evidence" value="ECO:0007669"/>
    <property type="project" value="InterPro"/>
</dbReference>
<feature type="transmembrane region" description="Helical" evidence="8">
    <location>
        <begin position="167"/>
        <end position="190"/>
    </location>
</feature>
<dbReference type="GO" id="GO:0005886">
    <property type="term" value="C:plasma membrane"/>
    <property type="evidence" value="ECO:0007669"/>
    <property type="project" value="UniProtKB-SubCell"/>
</dbReference>
<feature type="region of interest" description="Disordered" evidence="7">
    <location>
        <begin position="353"/>
        <end position="409"/>
    </location>
</feature>
<dbReference type="GO" id="GO:0005524">
    <property type="term" value="F:ATP binding"/>
    <property type="evidence" value="ECO:0007669"/>
    <property type="project" value="UniProtKB-KW"/>
</dbReference>
<sequence length="630" mass="65333">MADTVDTELPIAPVQDHGLRRQRQRWLLSLAASASGRRRLASACVVAAGWLLLPQAWAMASLLQGVLVDGHSPARWSACFAVLAATLLLRALLGRLAQDAAGDVAEAAKRELRARLYAILQAHGPRWLRTRRSGALGELPLAHVEALEGYCAGYLPARTEVAWVPPALLLAIFAVDWLPALVLLLAAPLVPLFMMLVGLGAEAASRGQLAELARMGGHFADRLKGLGLIRLYGRGEAELAGIVEAAEGVRERTLRVLRIAFLSSTVLEFFASLSVAAVALYFGLGYLGLLGDGPRPDLRTGLFCLLLAPEFFAPMRRLATHYHDRAGALAAAAEIEAMLGALPDATGAGVLPAAGPGGSMEPEAADGGVADHARAGDGRGGMHDDGEATGASGTGAPGAHSALPASAAGPGRMTAAAPLLRVERLALRAATDAPLLFADLSFALGTGERLAVTGPSGCGKSTLLEAIAGWLPPAQGRIAMAPGLEPAHAGQRPYLFQGSLADNLRLAWPQADAAALQAAARTAQVMRFAAGLPQGLDTVVGERGFGLSGGEARRVGLARALLRDPRLLLLDEPTAFLDPGTEAALLEALSAYAAGRAVLVATHSPVVMRWAGRVLELPGGVLRDAEGMPP</sequence>
<keyword evidence="12" id="KW-1185">Reference proteome</keyword>
<dbReference type="PROSITE" id="PS50893">
    <property type="entry name" value="ABC_TRANSPORTER_2"/>
    <property type="match status" value="1"/>
</dbReference>
<dbReference type="InterPro" id="IPR039421">
    <property type="entry name" value="Type_1_exporter"/>
</dbReference>
<evidence type="ECO:0000256" key="7">
    <source>
        <dbReference type="SAM" id="MobiDB-lite"/>
    </source>
</evidence>
<comment type="subcellular location">
    <subcellularLocation>
        <location evidence="1">Cell membrane</location>
        <topology evidence="1">Multi-pass membrane protein</topology>
    </subcellularLocation>
</comment>
<evidence type="ECO:0000256" key="3">
    <source>
        <dbReference type="ARBA" id="ARBA00022741"/>
    </source>
</evidence>
<feature type="transmembrane region" description="Helical" evidence="8">
    <location>
        <begin position="269"/>
        <end position="289"/>
    </location>
</feature>
<keyword evidence="6 8" id="KW-0472">Membrane</keyword>
<reference evidence="11 12" key="1">
    <citation type="submission" date="2017-10" db="EMBL/GenBank/DDBJ databases">
        <title>Whole genome sequencing of Pseudoxanthomonas broegbernensis DSM 12573(T).</title>
        <authorList>
            <person name="Kumar S."/>
            <person name="Bansal K."/>
            <person name="Kaur A."/>
            <person name="Patil P."/>
            <person name="Sharma S."/>
            <person name="Patil P.B."/>
        </authorList>
    </citation>
    <scope>NUCLEOTIDE SEQUENCE [LARGE SCALE GENOMIC DNA]</scope>
    <source>
        <strain evidence="11 12">DSM 12573</strain>
    </source>
</reference>
<dbReference type="InterPro" id="IPR027417">
    <property type="entry name" value="P-loop_NTPase"/>
</dbReference>
<dbReference type="CDD" id="cd18584">
    <property type="entry name" value="ABC_6TM_AarD_CydD"/>
    <property type="match status" value="1"/>
</dbReference>